<evidence type="ECO:0000256" key="1">
    <source>
        <dbReference type="SAM" id="MobiDB-lite"/>
    </source>
</evidence>
<evidence type="ECO:0000313" key="2">
    <source>
        <dbReference type="EnsemblPlants" id="TuG1812G0600003415.01.T01.cds302977"/>
    </source>
</evidence>
<organism evidence="2 3">
    <name type="scientific">Triticum urartu</name>
    <name type="common">Red wild einkorn</name>
    <name type="synonym">Crithodium urartu</name>
    <dbReference type="NCBI Taxonomy" id="4572"/>
    <lineage>
        <taxon>Eukaryota</taxon>
        <taxon>Viridiplantae</taxon>
        <taxon>Streptophyta</taxon>
        <taxon>Embryophyta</taxon>
        <taxon>Tracheophyta</taxon>
        <taxon>Spermatophyta</taxon>
        <taxon>Magnoliopsida</taxon>
        <taxon>Liliopsida</taxon>
        <taxon>Poales</taxon>
        <taxon>Poaceae</taxon>
        <taxon>BOP clade</taxon>
        <taxon>Pooideae</taxon>
        <taxon>Triticodae</taxon>
        <taxon>Triticeae</taxon>
        <taxon>Triticinae</taxon>
        <taxon>Triticum</taxon>
    </lineage>
</organism>
<evidence type="ECO:0000313" key="3">
    <source>
        <dbReference type="Proteomes" id="UP000015106"/>
    </source>
</evidence>
<protein>
    <submittedName>
        <fullName evidence="2">Uncharacterized protein</fullName>
    </submittedName>
</protein>
<reference evidence="2" key="3">
    <citation type="submission" date="2022-06" db="UniProtKB">
        <authorList>
            <consortium name="EnsemblPlants"/>
        </authorList>
    </citation>
    <scope>IDENTIFICATION</scope>
</reference>
<reference evidence="3" key="1">
    <citation type="journal article" date="2013" name="Nature">
        <title>Draft genome of the wheat A-genome progenitor Triticum urartu.</title>
        <authorList>
            <person name="Ling H.Q."/>
            <person name="Zhao S."/>
            <person name="Liu D."/>
            <person name="Wang J."/>
            <person name="Sun H."/>
            <person name="Zhang C."/>
            <person name="Fan H."/>
            <person name="Li D."/>
            <person name="Dong L."/>
            <person name="Tao Y."/>
            <person name="Gao C."/>
            <person name="Wu H."/>
            <person name="Li Y."/>
            <person name="Cui Y."/>
            <person name="Guo X."/>
            <person name="Zheng S."/>
            <person name="Wang B."/>
            <person name="Yu K."/>
            <person name="Liang Q."/>
            <person name="Yang W."/>
            <person name="Lou X."/>
            <person name="Chen J."/>
            <person name="Feng M."/>
            <person name="Jian J."/>
            <person name="Zhang X."/>
            <person name="Luo G."/>
            <person name="Jiang Y."/>
            <person name="Liu J."/>
            <person name="Wang Z."/>
            <person name="Sha Y."/>
            <person name="Zhang B."/>
            <person name="Wu H."/>
            <person name="Tang D."/>
            <person name="Shen Q."/>
            <person name="Xue P."/>
            <person name="Zou S."/>
            <person name="Wang X."/>
            <person name="Liu X."/>
            <person name="Wang F."/>
            <person name="Yang Y."/>
            <person name="An X."/>
            <person name="Dong Z."/>
            <person name="Zhang K."/>
            <person name="Zhang X."/>
            <person name="Luo M.C."/>
            <person name="Dvorak J."/>
            <person name="Tong Y."/>
            <person name="Wang J."/>
            <person name="Yang H."/>
            <person name="Li Z."/>
            <person name="Wang D."/>
            <person name="Zhang A."/>
            <person name="Wang J."/>
        </authorList>
    </citation>
    <scope>NUCLEOTIDE SEQUENCE</scope>
    <source>
        <strain evidence="3">cv. G1812</strain>
    </source>
</reference>
<feature type="region of interest" description="Disordered" evidence="1">
    <location>
        <begin position="45"/>
        <end position="67"/>
    </location>
</feature>
<accession>A0A8R7QW48</accession>
<dbReference type="Proteomes" id="UP000015106">
    <property type="component" value="Chromosome 6"/>
</dbReference>
<feature type="compositionally biased region" description="Low complexity" evidence="1">
    <location>
        <begin position="52"/>
        <end position="67"/>
    </location>
</feature>
<dbReference type="EnsemblPlants" id="TuG1812G0600003415.01.T01">
    <property type="protein sequence ID" value="TuG1812G0600003415.01.T01.cds302977"/>
    <property type="gene ID" value="TuG1812G0600003415.01"/>
</dbReference>
<dbReference type="AlphaFoldDB" id="A0A8R7QW48"/>
<sequence length="171" mass="16940">MNPAEAVVDSTSVKVSRASYTVHGAGTLVAAALTREKVGRGRLLGGGASACSRSSTKPRVTSRSRSSSASVTADVAGRGAALCSGFLRCALGGSSADLGVLGFLLLPSSIFLGSDTVIPVAVVCLTLVTAAGRGGGVNGWYGNVACLALVAGGRGGRPGWLNGRGGREPHE</sequence>
<gene>
    <name evidence="2" type="primary">LOC125514729</name>
</gene>
<name>A0A8R7QW48_TRIUA</name>
<keyword evidence="3" id="KW-1185">Reference proteome</keyword>
<reference evidence="2" key="2">
    <citation type="submission" date="2018-03" db="EMBL/GenBank/DDBJ databases">
        <title>The Triticum urartu genome reveals the dynamic nature of wheat genome evolution.</title>
        <authorList>
            <person name="Ling H."/>
            <person name="Ma B."/>
            <person name="Shi X."/>
            <person name="Liu H."/>
            <person name="Dong L."/>
            <person name="Sun H."/>
            <person name="Cao Y."/>
            <person name="Gao Q."/>
            <person name="Zheng S."/>
            <person name="Li Y."/>
            <person name="Yu Y."/>
            <person name="Du H."/>
            <person name="Qi M."/>
            <person name="Li Y."/>
            <person name="Yu H."/>
            <person name="Cui Y."/>
            <person name="Wang N."/>
            <person name="Chen C."/>
            <person name="Wu H."/>
            <person name="Zhao Y."/>
            <person name="Zhang J."/>
            <person name="Li Y."/>
            <person name="Zhou W."/>
            <person name="Zhang B."/>
            <person name="Hu W."/>
            <person name="Eijk M."/>
            <person name="Tang J."/>
            <person name="Witsenboer H."/>
            <person name="Zhao S."/>
            <person name="Li Z."/>
            <person name="Zhang A."/>
            <person name="Wang D."/>
            <person name="Liang C."/>
        </authorList>
    </citation>
    <scope>NUCLEOTIDE SEQUENCE [LARGE SCALE GENOMIC DNA]</scope>
    <source>
        <strain evidence="2">cv. G1812</strain>
    </source>
</reference>
<proteinExistence type="predicted"/>
<dbReference type="Gramene" id="TuG1812G0600003415.01.T01">
    <property type="protein sequence ID" value="TuG1812G0600003415.01.T01.cds302977"/>
    <property type="gene ID" value="TuG1812G0600003415.01"/>
</dbReference>